<comment type="caution">
    <text evidence="2">The sequence shown here is derived from an EMBL/GenBank/DDBJ whole genome shotgun (WGS) entry which is preliminary data.</text>
</comment>
<dbReference type="EMBL" id="JBHSOA010000038">
    <property type="protein sequence ID" value="MFC5853705.1"/>
    <property type="molecule type" value="Genomic_DNA"/>
</dbReference>
<evidence type="ECO:0000313" key="2">
    <source>
        <dbReference type="EMBL" id="MFC5853705.1"/>
    </source>
</evidence>
<gene>
    <name evidence="2" type="ORF">ACFPZI_18385</name>
</gene>
<dbReference type="RefSeq" id="WP_381364274.1">
    <property type="nucleotide sequence ID" value="NZ_JBHSOA010000038.1"/>
</dbReference>
<keyword evidence="3" id="KW-1185">Reference proteome</keyword>
<proteinExistence type="predicted"/>
<evidence type="ECO:0000256" key="1">
    <source>
        <dbReference type="SAM" id="MobiDB-lite"/>
    </source>
</evidence>
<accession>A0ABW1DZX6</accession>
<name>A0ABW1DZX6_9ACTN</name>
<feature type="region of interest" description="Disordered" evidence="1">
    <location>
        <begin position="109"/>
        <end position="132"/>
    </location>
</feature>
<reference evidence="3" key="1">
    <citation type="journal article" date="2019" name="Int. J. Syst. Evol. Microbiol.">
        <title>The Global Catalogue of Microorganisms (GCM) 10K type strain sequencing project: providing services to taxonomists for standard genome sequencing and annotation.</title>
        <authorList>
            <consortium name="The Broad Institute Genomics Platform"/>
            <consortium name="The Broad Institute Genome Sequencing Center for Infectious Disease"/>
            <person name="Wu L."/>
            <person name="Ma J."/>
        </authorList>
    </citation>
    <scope>NUCLEOTIDE SEQUENCE [LARGE SCALE GENOMIC DNA]</scope>
    <source>
        <strain evidence="3">JCM 10411</strain>
    </source>
</reference>
<sequence length="132" mass="15164">MPGWLGSLCPVRGGKLIRPEDDFPDTCAVPIRLPKVATVLRHIAFDVDELTRARRVDDLQAVEVADDPRAERRRRPAEPDLEYAEFCDRTGTPWRSTVQGELAWTAYRAERRRRGETDEEPFEVDNPFRQGS</sequence>
<evidence type="ECO:0000313" key="3">
    <source>
        <dbReference type="Proteomes" id="UP001596180"/>
    </source>
</evidence>
<dbReference type="Proteomes" id="UP001596180">
    <property type="component" value="Unassembled WGS sequence"/>
</dbReference>
<organism evidence="2 3">
    <name type="scientific">Streptomyces chlorus</name>
    <dbReference type="NCBI Taxonomy" id="887452"/>
    <lineage>
        <taxon>Bacteria</taxon>
        <taxon>Bacillati</taxon>
        <taxon>Actinomycetota</taxon>
        <taxon>Actinomycetes</taxon>
        <taxon>Kitasatosporales</taxon>
        <taxon>Streptomycetaceae</taxon>
        <taxon>Streptomyces</taxon>
    </lineage>
</organism>
<protein>
    <submittedName>
        <fullName evidence="2">Uncharacterized protein</fullName>
    </submittedName>
</protein>